<comment type="caution">
    <text evidence="2">The sequence shown here is derived from an EMBL/GenBank/DDBJ whole genome shotgun (WGS) entry which is preliminary data.</text>
</comment>
<protein>
    <submittedName>
        <fullName evidence="2">Uncharacterized protein</fullName>
    </submittedName>
</protein>
<accession>A0A7C8IAZ4</accession>
<feature type="region of interest" description="Disordered" evidence="1">
    <location>
        <begin position="140"/>
        <end position="175"/>
    </location>
</feature>
<reference evidence="2 3" key="1">
    <citation type="submission" date="2020-01" db="EMBL/GenBank/DDBJ databases">
        <authorList>
            <consortium name="DOE Joint Genome Institute"/>
            <person name="Haridas S."/>
            <person name="Albert R."/>
            <person name="Binder M."/>
            <person name="Bloem J."/>
            <person name="Labutti K."/>
            <person name="Salamov A."/>
            <person name="Andreopoulos B."/>
            <person name="Baker S.E."/>
            <person name="Barry K."/>
            <person name="Bills G."/>
            <person name="Bluhm B.H."/>
            <person name="Cannon C."/>
            <person name="Castanera R."/>
            <person name="Culley D.E."/>
            <person name="Daum C."/>
            <person name="Ezra D."/>
            <person name="Gonzalez J.B."/>
            <person name="Henrissat B."/>
            <person name="Kuo A."/>
            <person name="Liang C."/>
            <person name="Lipzen A."/>
            <person name="Lutzoni F."/>
            <person name="Magnuson J."/>
            <person name="Mondo S."/>
            <person name="Nolan M."/>
            <person name="Ohm R."/>
            <person name="Pangilinan J."/>
            <person name="Park H.-J.H."/>
            <person name="Ramirez L."/>
            <person name="Alfaro M."/>
            <person name="Sun H."/>
            <person name="Tritt A."/>
            <person name="Yoshinaga Y."/>
            <person name="Zwiers L.-H.L."/>
            <person name="Turgeon B.G."/>
            <person name="Goodwin S.B."/>
            <person name="Spatafora J.W."/>
            <person name="Crous P.W."/>
            <person name="Grigoriev I.V."/>
        </authorList>
    </citation>
    <scope>NUCLEOTIDE SEQUENCE [LARGE SCALE GENOMIC DNA]</scope>
    <source>
        <strain evidence="2 3">CBS 611.86</strain>
    </source>
</reference>
<evidence type="ECO:0000313" key="2">
    <source>
        <dbReference type="EMBL" id="KAF2871773.1"/>
    </source>
</evidence>
<proteinExistence type="predicted"/>
<gene>
    <name evidence="2" type="ORF">BDV95DRAFT_48864</name>
</gene>
<name>A0A7C8IAZ4_9PLEO</name>
<evidence type="ECO:0000313" key="3">
    <source>
        <dbReference type="Proteomes" id="UP000481861"/>
    </source>
</evidence>
<organism evidence="2 3">
    <name type="scientific">Massariosphaeria phaeospora</name>
    <dbReference type="NCBI Taxonomy" id="100035"/>
    <lineage>
        <taxon>Eukaryota</taxon>
        <taxon>Fungi</taxon>
        <taxon>Dikarya</taxon>
        <taxon>Ascomycota</taxon>
        <taxon>Pezizomycotina</taxon>
        <taxon>Dothideomycetes</taxon>
        <taxon>Pleosporomycetidae</taxon>
        <taxon>Pleosporales</taxon>
        <taxon>Pleosporales incertae sedis</taxon>
        <taxon>Massariosphaeria</taxon>
    </lineage>
</organism>
<sequence length="175" mass="18704">MRKTQGALFRHIRNQPRLYRPTSILPTLATRITIHLLSLAPIRIIRIHDPPGGDDSAGRRPKRRALVLPPVRRNLVCVAAVLVAVRHQQQLVVGRAGPRHDEGLRFARPERVAAVGDGQVDACAEAGAALGGVGCYAEGGGEGEDGGEEEEGGGEHGVWILARGGVESSRRGRVN</sequence>
<dbReference type="AlphaFoldDB" id="A0A7C8IAZ4"/>
<dbReference type="EMBL" id="JAADJZ010000011">
    <property type="protein sequence ID" value="KAF2871773.1"/>
    <property type="molecule type" value="Genomic_DNA"/>
</dbReference>
<evidence type="ECO:0000256" key="1">
    <source>
        <dbReference type="SAM" id="MobiDB-lite"/>
    </source>
</evidence>
<keyword evidence="3" id="KW-1185">Reference proteome</keyword>
<dbReference type="Proteomes" id="UP000481861">
    <property type="component" value="Unassembled WGS sequence"/>
</dbReference>
<feature type="compositionally biased region" description="Acidic residues" evidence="1">
    <location>
        <begin position="141"/>
        <end position="152"/>
    </location>
</feature>